<keyword evidence="7" id="KW-1185">Reference proteome</keyword>
<evidence type="ECO:0000259" key="5">
    <source>
        <dbReference type="SMART" id="SM00829"/>
    </source>
</evidence>
<dbReference type="OrthoDB" id="5295340at2"/>
<dbReference type="InterPro" id="IPR036291">
    <property type="entry name" value="NAD(P)-bd_dom_sf"/>
</dbReference>
<comment type="caution">
    <text evidence="6">The sequence shown here is derived from an EMBL/GenBank/DDBJ whole genome shotgun (WGS) entry which is preliminary data.</text>
</comment>
<keyword evidence="3" id="KW-0560">Oxidoreductase</keyword>
<evidence type="ECO:0000256" key="4">
    <source>
        <dbReference type="RuleBase" id="RU361277"/>
    </source>
</evidence>
<evidence type="ECO:0000256" key="2">
    <source>
        <dbReference type="ARBA" id="ARBA00022833"/>
    </source>
</evidence>
<dbReference type="Pfam" id="PF00107">
    <property type="entry name" value="ADH_zinc_N"/>
    <property type="match status" value="1"/>
</dbReference>
<dbReference type="PROSITE" id="PS00059">
    <property type="entry name" value="ADH_ZINC"/>
    <property type="match status" value="1"/>
</dbReference>
<dbReference type="RefSeq" id="WP_142898928.1">
    <property type="nucleotide sequence ID" value="NZ_ML660061.1"/>
</dbReference>
<accession>A0A545TAR7</accession>
<reference evidence="6 7" key="1">
    <citation type="submission" date="2019-06" db="EMBL/GenBank/DDBJ databases">
        <title>Whole genome sequence for Rhodospirillaceae sp. R148.</title>
        <authorList>
            <person name="Wang G."/>
        </authorList>
    </citation>
    <scope>NUCLEOTIDE SEQUENCE [LARGE SCALE GENOMIC DNA]</scope>
    <source>
        <strain evidence="6 7">R148</strain>
    </source>
</reference>
<evidence type="ECO:0000256" key="1">
    <source>
        <dbReference type="ARBA" id="ARBA00022723"/>
    </source>
</evidence>
<dbReference type="Proteomes" id="UP000315252">
    <property type="component" value="Unassembled WGS sequence"/>
</dbReference>
<proteinExistence type="inferred from homology"/>
<gene>
    <name evidence="6" type="ORF">FKG95_23710</name>
</gene>
<dbReference type="SUPFAM" id="SSF51735">
    <property type="entry name" value="NAD(P)-binding Rossmann-fold domains"/>
    <property type="match status" value="1"/>
</dbReference>
<dbReference type="Pfam" id="PF08240">
    <property type="entry name" value="ADH_N"/>
    <property type="match status" value="1"/>
</dbReference>
<dbReference type="PANTHER" id="PTHR43401:SF5">
    <property type="entry name" value="ALCOHOL DEHYDROGENASE-RELATED"/>
    <property type="match status" value="1"/>
</dbReference>
<dbReference type="InterPro" id="IPR050129">
    <property type="entry name" value="Zn_alcohol_dh"/>
</dbReference>
<dbReference type="SMART" id="SM00829">
    <property type="entry name" value="PKS_ER"/>
    <property type="match status" value="1"/>
</dbReference>
<evidence type="ECO:0000313" key="7">
    <source>
        <dbReference type="Proteomes" id="UP000315252"/>
    </source>
</evidence>
<dbReference type="InterPro" id="IPR020843">
    <property type="entry name" value="ER"/>
</dbReference>
<dbReference type="InterPro" id="IPR002328">
    <property type="entry name" value="ADH_Zn_CS"/>
</dbReference>
<evidence type="ECO:0000256" key="3">
    <source>
        <dbReference type="ARBA" id="ARBA00023002"/>
    </source>
</evidence>
<keyword evidence="1 4" id="KW-0479">Metal-binding</keyword>
<dbReference type="InterPro" id="IPR011032">
    <property type="entry name" value="GroES-like_sf"/>
</dbReference>
<dbReference type="SUPFAM" id="SSF50129">
    <property type="entry name" value="GroES-like"/>
    <property type="match status" value="1"/>
</dbReference>
<feature type="domain" description="Enoyl reductase (ER)" evidence="5">
    <location>
        <begin position="14"/>
        <end position="344"/>
    </location>
</feature>
<comment type="similarity">
    <text evidence="4">Belongs to the zinc-containing alcohol dehydrogenase family.</text>
</comment>
<dbReference type="AlphaFoldDB" id="A0A545TAR7"/>
<keyword evidence="2 4" id="KW-0862">Zinc</keyword>
<dbReference type="GO" id="GO:0008270">
    <property type="term" value="F:zinc ion binding"/>
    <property type="evidence" value="ECO:0007669"/>
    <property type="project" value="InterPro"/>
</dbReference>
<comment type="cofactor">
    <cofactor evidence="4">
        <name>Zn(2+)</name>
        <dbReference type="ChEBI" id="CHEBI:29105"/>
    </cofactor>
</comment>
<sequence>MRAALFHEFMGPIGVENAPDPTPPGDGVVLRVMANGVCRSDWHAWMGHDPDIKSLPHVPGHECSGIIMDVGPEVRNWRPGMRAIVPVVSGCGKCGYCHSGQHQVCPDQYQPGFTGWGAFAEYVAVPYADANLVELPESLSFEVGGSIGCRFTTAFRVVVQQGKIEPGQWVAIHGCGGVGLSAVMIAAAMGANVVAVDIDDDQLALARAAGAVQSINARQTNEVAEAVRDLTAGGAHVSVDALGNPETCKNSILSLRRQGRHVQVGLLLGGENNPPLPMDRVIAHELEIVGSHAMAGHTFGNMMAMVTSGKVDPSKLITRSVDLAEGAKVLEQMGNFTETGVTMITNFS</sequence>
<organism evidence="6 7">
    <name type="scientific">Denitrobaculum tricleocarpae</name>
    <dbReference type="NCBI Taxonomy" id="2591009"/>
    <lineage>
        <taxon>Bacteria</taxon>
        <taxon>Pseudomonadati</taxon>
        <taxon>Pseudomonadota</taxon>
        <taxon>Alphaproteobacteria</taxon>
        <taxon>Rhodospirillales</taxon>
        <taxon>Rhodospirillaceae</taxon>
        <taxon>Denitrobaculum</taxon>
    </lineage>
</organism>
<dbReference type="InterPro" id="IPR013154">
    <property type="entry name" value="ADH-like_N"/>
</dbReference>
<dbReference type="Gene3D" id="3.90.180.10">
    <property type="entry name" value="Medium-chain alcohol dehydrogenases, catalytic domain"/>
    <property type="match status" value="1"/>
</dbReference>
<dbReference type="CDD" id="cd08260">
    <property type="entry name" value="Zn_ADH6"/>
    <property type="match status" value="1"/>
</dbReference>
<dbReference type="PANTHER" id="PTHR43401">
    <property type="entry name" value="L-THREONINE 3-DEHYDROGENASE"/>
    <property type="match status" value="1"/>
</dbReference>
<name>A0A545TAR7_9PROT</name>
<evidence type="ECO:0000313" key="6">
    <source>
        <dbReference type="EMBL" id="TQV74298.1"/>
    </source>
</evidence>
<protein>
    <submittedName>
        <fullName evidence="6">Zinc-dependent alcohol dehydrogenase family protein</fullName>
    </submittedName>
</protein>
<dbReference type="InterPro" id="IPR013149">
    <property type="entry name" value="ADH-like_C"/>
</dbReference>
<dbReference type="EMBL" id="VHSH01000010">
    <property type="protein sequence ID" value="TQV74298.1"/>
    <property type="molecule type" value="Genomic_DNA"/>
</dbReference>
<dbReference type="GO" id="GO:0016616">
    <property type="term" value="F:oxidoreductase activity, acting on the CH-OH group of donors, NAD or NADP as acceptor"/>
    <property type="evidence" value="ECO:0007669"/>
    <property type="project" value="UniProtKB-ARBA"/>
</dbReference>